<evidence type="ECO:0000259" key="1">
    <source>
        <dbReference type="Pfam" id="PF14090"/>
    </source>
</evidence>
<reference evidence="2" key="1">
    <citation type="journal article" date="2021" name="Proc. Natl. Acad. Sci. U.S.A.">
        <title>A Catalog of Tens of Thousands of Viruses from Human Metagenomes Reveals Hidden Associations with Chronic Diseases.</title>
        <authorList>
            <person name="Tisza M.J."/>
            <person name="Buck C.B."/>
        </authorList>
    </citation>
    <scope>NUCLEOTIDE SEQUENCE</scope>
    <source>
        <strain evidence="2">CtES717</strain>
    </source>
</reference>
<dbReference type="Pfam" id="PF14090">
    <property type="entry name" value="HTH_39"/>
    <property type="match status" value="1"/>
</dbReference>
<protein>
    <submittedName>
        <fullName evidence="2">Helix-turn-helix domain protein</fullName>
    </submittedName>
</protein>
<proteinExistence type="predicted"/>
<feature type="domain" description="Winged helix-turn-helix" evidence="1">
    <location>
        <begin position="4"/>
        <end position="71"/>
    </location>
</feature>
<accession>A0A8S5RSM9</accession>
<dbReference type="InterPro" id="IPR055245">
    <property type="entry name" value="HTH_proteobacteria"/>
</dbReference>
<sequence>MKTTQKDRIINYIREFGSISSWEAYADLGITQLGARIDQLKKEGYEFKTEWESNTNRFGEKTDYKRYYLVDMVSENMEHITQY</sequence>
<name>A0A8S5RSM9_9CAUD</name>
<evidence type="ECO:0000313" key="2">
    <source>
        <dbReference type="EMBL" id="DAE92172.1"/>
    </source>
</evidence>
<dbReference type="EMBL" id="BK057795">
    <property type="protein sequence ID" value="DAE92172.1"/>
    <property type="molecule type" value="Genomic_DNA"/>
</dbReference>
<organism evidence="2">
    <name type="scientific">Siphoviridae sp. ctES717</name>
    <dbReference type="NCBI Taxonomy" id="2827564"/>
    <lineage>
        <taxon>Viruses</taxon>
        <taxon>Duplodnaviria</taxon>
        <taxon>Heunggongvirae</taxon>
        <taxon>Uroviricota</taxon>
        <taxon>Caudoviricetes</taxon>
    </lineage>
</organism>